<dbReference type="AlphaFoldDB" id="A6HRM5"/>
<dbReference type="EMBL" id="CH473950">
    <property type="protein sequence ID" value="EDM16197.1"/>
    <property type="molecule type" value="Genomic_DNA"/>
</dbReference>
<evidence type="ECO:0000256" key="1">
    <source>
        <dbReference type="SAM" id="MobiDB-lite"/>
    </source>
</evidence>
<proteinExistence type="predicted"/>
<protein>
    <submittedName>
        <fullName evidence="2">RCG60081</fullName>
    </submittedName>
</protein>
<evidence type="ECO:0000313" key="2">
    <source>
        <dbReference type="EMBL" id="EDM16197.1"/>
    </source>
</evidence>
<organism evidence="2 3">
    <name type="scientific">Rattus norvegicus</name>
    <name type="common">Rat</name>
    <dbReference type="NCBI Taxonomy" id="10116"/>
    <lineage>
        <taxon>Eukaryota</taxon>
        <taxon>Metazoa</taxon>
        <taxon>Chordata</taxon>
        <taxon>Craniata</taxon>
        <taxon>Vertebrata</taxon>
        <taxon>Euteleostomi</taxon>
        <taxon>Mammalia</taxon>
        <taxon>Eutheria</taxon>
        <taxon>Euarchontoglires</taxon>
        <taxon>Glires</taxon>
        <taxon>Rodentia</taxon>
        <taxon>Myomorpha</taxon>
        <taxon>Muroidea</taxon>
        <taxon>Muridae</taxon>
        <taxon>Murinae</taxon>
        <taxon>Rattus</taxon>
    </lineage>
</organism>
<dbReference type="Proteomes" id="UP000234681">
    <property type="component" value="Chromosome 7"/>
</dbReference>
<feature type="region of interest" description="Disordered" evidence="1">
    <location>
        <begin position="70"/>
        <end position="96"/>
    </location>
</feature>
<sequence>MDPELRASARTSRLRTGNWLRPSGHAFTLVGSPRRSAFWGAPGGAVGAAESRLQPEEGARGKNLLLDEIKANTGPSALPPPPRPSRACRPPGLHGNSLSKLLGRPFAVTRRKSFLSSGRWETKDVGNWRKEPTWLAPDSCPLQPAYAPEGLGRQCGREY</sequence>
<evidence type="ECO:0000313" key="3">
    <source>
        <dbReference type="Proteomes" id="UP000234681"/>
    </source>
</evidence>
<accession>A6HRM5</accession>
<reference evidence="2 3" key="1">
    <citation type="submission" date="2005-09" db="EMBL/GenBank/DDBJ databases">
        <authorList>
            <person name="Mural R.J."/>
            <person name="Li P.W."/>
            <person name="Adams M.D."/>
            <person name="Amanatides P.G."/>
            <person name="Baden-Tillson H."/>
            <person name="Barnstead M."/>
            <person name="Chin S.H."/>
            <person name="Dew I."/>
            <person name="Evans C.A."/>
            <person name="Ferriera S."/>
            <person name="Flanigan M."/>
            <person name="Fosler C."/>
            <person name="Glodek A."/>
            <person name="Gu Z."/>
            <person name="Holt R.A."/>
            <person name="Jennings D."/>
            <person name="Kraft C.L."/>
            <person name="Lu F."/>
            <person name="Nguyen T."/>
            <person name="Nusskern D.R."/>
            <person name="Pfannkoch C.M."/>
            <person name="Sitter C."/>
            <person name="Sutton G.G."/>
            <person name="Venter J.C."/>
            <person name="Wang Z."/>
            <person name="Woodage T."/>
            <person name="Zheng X.H."/>
            <person name="Zhong F."/>
        </authorList>
    </citation>
    <scope>NUCLEOTIDE SEQUENCE [LARGE SCALE GENOMIC DNA]</scope>
    <source>
        <strain>BN</strain>
        <strain evidence="3">Sprague-Dawley</strain>
    </source>
</reference>
<name>A6HRM5_RAT</name>
<gene>
    <name evidence="2" type="ORF">rCG_60081</name>
</gene>